<proteinExistence type="predicted"/>
<organism evidence="1 2">
    <name type="scientific">Roridomyces roridus</name>
    <dbReference type="NCBI Taxonomy" id="1738132"/>
    <lineage>
        <taxon>Eukaryota</taxon>
        <taxon>Fungi</taxon>
        <taxon>Dikarya</taxon>
        <taxon>Basidiomycota</taxon>
        <taxon>Agaricomycotina</taxon>
        <taxon>Agaricomycetes</taxon>
        <taxon>Agaricomycetidae</taxon>
        <taxon>Agaricales</taxon>
        <taxon>Marasmiineae</taxon>
        <taxon>Mycenaceae</taxon>
        <taxon>Roridomyces</taxon>
    </lineage>
</organism>
<name>A0AAD7BZV9_9AGAR</name>
<gene>
    <name evidence="1" type="ORF">FB45DRAFT_910572</name>
</gene>
<dbReference type="Proteomes" id="UP001221142">
    <property type="component" value="Unassembled WGS sequence"/>
</dbReference>
<comment type="caution">
    <text evidence="1">The sequence shown here is derived from an EMBL/GenBank/DDBJ whole genome shotgun (WGS) entry which is preliminary data.</text>
</comment>
<evidence type="ECO:0000313" key="2">
    <source>
        <dbReference type="Proteomes" id="UP001221142"/>
    </source>
</evidence>
<dbReference type="AlphaFoldDB" id="A0AAD7BZV9"/>
<protein>
    <submittedName>
        <fullName evidence="1">Uncharacterized protein</fullName>
    </submittedName>
</protein>
<evidence type="ECO:0000313" key="1">
    <source>
        <dbReference type="EMBL" id="KAJ7635037.1"/>
    </source>
</evidence>
<dbReference type="EMBL" id="JARKIF010000007">
    <property type="protein sequence ID" value="KAJ7635037.1"/>
    <property type="molecule type" value="Genomic_DNA"/>
</dbReference>
<accession>A0AAD7BZV9</accession>
<reference evidence="1" key="1">
    <citation type="submission" date="2023-03" db="EMBL/GenBank/DDBJ databases">
        <title>Massive genome expansion in bonnet fungi (Mycena s.s.) driven by repeated elements and novel gene families across ecological guilds.</title>
        <authorList>
            <consortium name="Lawrence Berkeley National Laboratory"/>
            <person name="Harder C.B."/>
            <person name="Miyauchi S."/>
            <person name="Viragh M."/>
            <person name="Kuo A."/>
            <person name="Thoen E."/>
            <person name="Andreopoulos B."/>
            <person name="Lu D."/>
            <person name="Skrede I."/>
            <person name="Drula E."/>
            <person name="Henrissat B."/>
            <person name="Morin E."/>
            <person name="Kohler A."/>
            <person name="Barry K."/>
            <person name="LaButti K."/>
            <person name="Morin E."/>
            <person name="Salamov A."/>
            <person name="Lipzen A."/>
            <person name="Mereny Z."/>
            <person name="Hegedus B."/>
            <person name="Baldrian P."/>
            <person name="Stursova M."/>
            <person name="Weitz H."/>
            <person name="Taylor A."/>
            <person name="Grigoriev I.V."/>
            <person name="Nagy L.G."/>
            <person name="Martin F."/>
            <person name="Kauserud H."/>
        </authorList>
    </citation>
    <scope>NUCLEOTIDE SEQUENCE</scope>
    <source>
        <strain evidence="1">9284</strain>
    </source>
</reference>
<keyword evidence="2" id="KW-1185">Reference proteome</keyword>
<sequence length="340" mass="38268">MAPQLESTLPLELERHIFILTALSYPYSIPKLLLVAWRVTHWLEPILYRTLVVSSSVLLPKDLPVCSIEIIFNILRNKPTAFLQQSICNLLLDGTPEVQTKIILSTCVGVENLCLLRRNRHYFDAFGISTAPPLARLTHLHCAFDELFKWEHTGEFLRTSFPQLSHLEFFGQLPAQQIVAPLAALPRLTHLAFPTSYDSHLHASIYAQILDACALLRLIVLHSAISPTASSPLGVLGAQDIRCIVILWHEYNPDIRAADWLSGIQLGVDFWSLADDLVTKRMTGTTDRTLPTSSAERDLILLLGNEYTLRGDHLVCAVDIDAEYLIHQPFDNLLVYFISL</sequence>